<keyword evidence="4 5" id="KW-0472">Membrane</keyword>
<name>A0AAV5TL30_9BILA</name>
<dbReference type="PROSITE" id="PS50262">
    <property type="entry name" value="G_PROTEIN_RECEP_F1_2"/>
    <property type="match status" value="1"/>
</dbReference>
<dbReference type="Gene3D" id="1.20.1070.10">
    <property type="entry name" value="Rhodopsin 7-helix transmembrane proteins"/>
    <property type="match status" value="1"/>
</dbReference>
<organism evidence="7 8">
    <name type="scientific">Pristionchus entomophagus</name>
    <dbReference type="NCBI Taxonomy" id="358040"/>
    <lineage>
        <taxon>Eukaryota</taxon>
        <taxon>Metazoa</taxon>
        <taxon>Ecdysozoa</taxon>
        <taxon>Nematoda</taxon>
        <taxon>Chromadorea</taxon>
        <taxon>Rhabditida</taxon>
        <taxon>Rhabditina</taxon>
        <taxon>Diplogasteromorpha</taxon>
        <taxon>Diplogasteroidea</taxon>
        <taxon>Neodiplogasteridae</taxon>
        <taxon>Pristionchus</taxon>
    </lineage>
</organism>
<dbReference type="AlphaFoldDB" id="A0AAV5TL30"/>
<proteinExistence type="predicted"/>
<feature type="non-terminal residue" evidence="7">
    <location>
        <position position="146"/>
    </location>
</feature>
<evidence type="ECO:0000313" key="7">
    <source>
        <dbReference type="EMBL" id="GMS94779.1"/>
    </source>
</evidence>
<dbReference type="PANTHER" id="PTHR22718:SF25">
    <property type="entry name" value="G-PROTEIN COUPLED RECEPTORS FAMILY 1 PROFILE DOMAIN-CONTAINING PROTEIN"/>
    <property type="match status" value="1"/>
</dbReference>
<comment type="caution">
    <text evidence="7">The sequence shown here is derived from an EMBL/GenBank/DDBJ whole genome shotgun (WGS) entry which is preliminary data.</text>
</comment>
<reference evidence="7" key="1">
    <citation type="submission" date="2023-10" db="EMBL/GenBank/DDBJ databases">
        <title>Genome assembly of Pristionchus species.</title>
        <authorList>
            <person name="Yoshida K."/>
            <person name="Sommer R.J."/>
        </authorList>
    </citation>
    <scope>NUCLEOTIDE SEQUENCE</scope>
    <source>
        <strain evidence="7">RS0144</strain>
    </source>
</reference>
<dbReference type="PANTHER" id="PTHR22718">
    <property type="entry name" value="SERPENTINE RECEPTOR, CLASS X"/>
    <property type="match status" value="1"/>
</dbReference>
<dbReference type="Proteomes" id="UP001432027">
    <property type="component" value="Unassembled WGS sequence"/>
</dbReference>
<comment type="subcellular location">
    <subcellularLocation>
        <location evidence="1">Membrane</location>
    </subcellularLocation>
</comment>
<dbReference type="SUPFAM" id="SSF81321">
    <property type="entry name" value="Family A G protein-coupled receptor-like"/>
    <property type="match status" value="1"/>
</dbReference>
<gene>
    <name evidence="7" type="ORF">PENTCL1PPCAC_16954</name>
</gene>
<feature type="domain" description="G-protein coupled receptors family 1 profile" evidence="6">
    <location>
        <begin position="1"/>
        <end position="146"/>
    </location>
</feature>
<feature type="transmembrane region" description="Helical" evidence="5">
    <location>
        <begin position="45"/>
        <end position="64"/>
    </location>
</feature>
<evidence type="ECO:0000259" key="6">
    <source>
        <dbReference type="PROSITE" id="PS50262"/>
    </source>
</evidence>
<dbReference type="InterPro" id="IPR017452">
    <property type="entry name" value="GPCR_Rhodpsn_7TM"/>
</dbReference>
<evidence type="ECO:0000256" key="2">
    <source>
        <dbReference type="ARBA" id="ARBA00022692"/>
    </source>
</evidence>
<feature type="transmembrane region" description="Helical" evidence="5">
    <location>
        <begin position="71"/>
        <end position="92"/>
    </location>
</feature>
<dbReference type="Pfam" id="PF10328">
    <property type="entry name" value="7TM_GPCR_Srx"/>
    <property type="match status" value="1"/>
</dbReference>
<evidence type="ECO:0000256" key="1">
    <source>
        <dbReference type="ARBA" id="ARBA00004370"/>
    </source>
</evidence>
<evidence type="ECO:0000256" key="4">
    <source>
        <dbReference type="ARBA" id="ARBA00023136"/>
    </source>
</evidence>
<evidence type="ECO:0000256" key="3">
    <source>
        <dbReference type="ARBA" id="ARBA00022989"/>
    </source>
</evidence>
<accession>A0AAV5TL30</accession>
<keyword evidence="2 5" id="KW-0812">Transmembrane</keyword>
<protein>
    <recommendedName>
        <fullName evidence="6">G-protein coupled receptors family 1 profile domain-containing protein</fullName>
    </recommendedName>
</protein>
<dbReference type="EMBL" id="BTSX01000004">
    <property type="protein sequence ID" value="GMS94779.1"/>
    <property type="molecule type" value="Genomic_DNA"/>
</dbReference>
<evidence type="ECO:0000313" key="8">
    <source>
        <dbReference type="Proteomes" id="UP001432027"/>
    </source>
</evidence>
<dbReference type="InterPro" id="IPR019430">
    <property type="entry name" value="7TM_GPCR_serpentine_rcpt_Srx"/>
</dbReference>
<keyword evidence="8" id="KW-1185">Reference proteome</keyword>
<dbReference type="GO" id="GO:0016020">
    <property type="term" value="C:membrane"/>
    <property type="evidence" value="ECO:0007669"/>
    <property type="project" value="UniProtKB-SubCell"/>
</dbReference>
<feature type="transmembrane region" description="Helical" evidence="5">
    <location>
        <begin position="119"/>
        <end position="143"/>
    </location>
</feature>
<evidence type="ECO:0000256" key="5">
    <source>
        <dbReference type="SAM" id="Phobius"/>
    </source>
</evidence>
<sequence>MECTFVLPYYTIQRSYDFFAPNRVFTETFEFVCFNLSVLADFGTLFFSVFIAVNRLIVVIYPHLNLDRRKFAMACLFTWLLSFSFPLIFFIFKCQYRYSAENVYYNRCDDYLGKTAQSLLGIAINCSYAIVVIILLFYAGLFLKLR</sequence>
<keyword evidence="3 5" id="KW-1133">Transmembrane helix</keyword>